<dbReference type="InterPro" id="IPR009078">
    <property type="entry name" value="Ferritin-like_SF"/>
</dbReference>
<dbReference type="OrthoDB" id="60579at2157"/>
<dbReference type="STRING" id="1673428.CPM_1302"/>
<dbReference type="Proteomes" id="UP000195607">
    <property type="component" value="Chromosome I"/>
</dbReference>
<dbReference type="PANTHER" id="PTHR37165">
    <property type="entry name" value="PEPTIDASE U56 FAMILY"/>
    <property type="match status" value="1"/>
</dbReference>
<proteinExistence type="predicted"/>
<organism evidence="3 6">
    <name type="scientific">Cuniculiplasma divulgatum</name>
    <dbReference type="NCBI Taxonomy" id="1673428"/>
    <lineage>
        <taxon>Archaea</taxon>
        <taxon>Methanobacteriati</taxon>
        <taxon>Thermoplasmatota</taxon>
        <taxon>Thermoplasmata</taxon>
        <taxon>Thermoplasmatales</taxon>
        <taxon>Cuniculiplasmataceae</taxon>
        <taxon>Cuniculiplasma</taxon>
    </lineage>
</organism>
<dbReference type="Gene3D" id="6.10.140.1960">
    <property type="match status" value="1"/>
</dbReference>
<dbReference type="RefSeq" id="WP_077076422.1">
    <property type="nucleotide sequence ID" value="NZ_LT671858.1"/>
</dbReference>
<dbReference type="GeneID" id="41588550"/>
<keyword evidence="2" id="KW-1284">Encapsulin nanocompartment</keyword>
<dbReference type="GO" id="GO:0140737">
    <property type="term" value="C:encapsulin nanocompartment"/>
    <property type="evidence" value="ECO:0007669"/>
    <property type="project" value="UniProtKB-SubCell"/>
</dbReference>
<gene>
    <name evidence="4" type="ORF">CPM_1302</name>
    <name evidence="3" type="ORF">CSP5_1303</name>
</gene>
<comment type="subcellular location">
    <subcellularLocation>
        <location evidence="1">Encapsulin nanocompartment</location>
    </subcellularLocation>
</comment>
<name>A0A1N5VA01_9ARCH</name>
<dbReference type="PANTHER" id="PTHR37165:SF1">
    <property type="entry name" value="TYPE 1 ENCAPSULIN SHELL PROTEIN"/>
    <property type="match status" value="1"/>
</dbReference>
<keyword evidence="5" id="KW-1185">Reference proteome</keyword>
<dbReference type="SUPFAM" id="SSF47240">
    <property type="entry name" value="Ferritin-like"/>
    <property type="match status" value="1"/>
</dbReference>
<evidence type="ECO:0000256" key="2">
    <source>
        <dbReference type="ARBA" id="ARBA00033787"/>
    </source>
</evidence>
<evidence type="ECO:0000313" key="4">
    <source>
        <dbReference type="EMBL" id="SJK85103.1"/>
    </source>
</evidence>
<accession>A0A1N5VA01</accession>
<dbReference type="EMBL" id="LT671858">
    <property type="protein sequence ID" value="SIM69992.1"/>
    <property type="molecule type" value="Genomic_DNA"/>
</dbReference>
<evidence type="ECO:0000313" key="6">
    <source>
        <dbReference type="Proteomes" id="UP000195607"/>
    </source>
</evidence>
<dbReference type="InterPro" id="IPR051429">
    <property type="entry name" value="Encapsulin_nc"/>
</dbReference>
<reference evidence="3 6" key="1">
    <citation type="submission" date="2016-04" db="EMBL/GenBank/DDBJ databases">
        <authorList>
            <person name="Evans L.H."/>
            <person name="Alamgir A."/>
            <person name="Owens N."/>
            <person name="Weber N.D."/>
            <person name="Virtaneva K."/>
            <person name="Barbian K."/>
            <person name="Babar A."/>
            <person name="Rosenke K."/>
        </authorList>
    </citation>
    <scope>NUCLEOTIDE SEQUENCE [LARGE SCALE GENOMIC DNA]</scope>
    <source>
        <strain evidence="3">S5</strain>
        <strain evidence="6">S5(T) (JCM 30642 \VKM B-2941)</strain>
    </source>
</reference>
<dbReference type="AlphaFoldDB" id="A0A1N5VA01"/>
<evidence type="ECO:0000313" key="5">
    <source>
        <dbReference type="Proteomes" id="UP000187822"/>
    </source>
</evidence>
<protein>
    <submittedName>
        <fullName evidence="3">Ferritin-like diiron-carboxylate protein/encapsulin</fullName>
    </submittedName>
</protein>
<dbReference type="KEGG" id="cdiv:CPM_1302"/>
<evidence type="ECO:0000256" key="1">
    <source>
        <dbReference type="ARBA" id="ARBA00033738"/>
    </source>
</evidence>
<evidence type="ECO:0000313" key="3">
    <source>
        <dbReference type="EMBL" id="SIM69992.1"/>
    </source>
</evidence>
<dbReference type="EMBL" id="LT719092">
    <property type="protein sequence ID" value="SJK85103.1"/>
    <property type="molecule type" value="Genomic_DNA"/>
</dbReference>
<sequence length="328" mass="37969">MFSKDPSELVRKEKFDNEEISRSIRLALAAELDAINFYLQQSRLMPEGPFKKVHEDIAKEEVTHFGEFLRLLHEYEPQDFDRIDAGWNEASGLLGSQPAFLKMDSNKRNISPDSEKEKTSGEYLMEGLRTIRWDESGVLLPGNKETIAPFEKISMEFKLEKGMKEIYRNLLIRKQEDEYRSIIEKYIYEDSKISLTNRSTKIRSEKSDASGIISSVLKALKILSDHNFDSDLETQVSFSVYEILMTVMNGNENLYKSVRRILHRIRLNPNLSGKKLIVFRKDMFTVAVKKAPELHKISEDVDSINYGIYGWILPLLLDENASVLIEFK</sequence>
<dbReference type="Proteomes" id="UP000187822">
    <property type="component" value="Chromosome I"/>
</dbReference>
<reference evidence="5" key="3">
    <citation type="submission" date="2016-06" db="EMBL/GenBank/DDBJ databases">
        <authorList>
            <person name="Toshchakov V.S."/>
        </authorList>
    </citation>
    <scope>NUCLEOTIDE SEQUENCE [LARGE SCALE GENOMIC DNA]</scope>
    <source>
        <strain>PM4 (JCM 30641</strain>
        <strain evidence="5">\VKM B-2940)</strain>
    </source>
</reference>
<reference evidence="4" key="2">
    <citation type="submission" date="2016-06" db="EMBL/GenBank/DDBJ databases">
        <authorList>
            <person name="Olsen C.W."/>
            <person name="Carey S."/>
            <person name="Hinshaw L."/>
            <person name="Karasin A.I."/>
        </authorList>
    </citation>
    <scope>NUCLEOTIDE SEQUENCE [LARGE SCALE GENOMIC DNA]</scope>
    <source>
        <strain evidence="4">PM4</strain>
    </source>
</reference>